<keyword evidence="12" id="KW-1185">Reference proteome</keyword>
<dbReference type="PANTHER" id="PTHR11825">
    <property type="entry name" value="SUBGROUP IIII AMINOTRANSFERASE"/>
    <property type="match status" value="1"/>
</dbReference>
<dbReference type="GO" id="GO:0009082">
    <property type="term" value="P:branched-chain amino acid biosynthetic process"/>
    <property type="evidence" value="ECO:0007669"/>
    <property type="project" value="UniProtKB-KW"/>
</dbReference>
<dbReference type="Proteomes" id="UP000785679">
    <property type="component" value="Unassembled WGS sequence"/>
</dbReference>
<dbReference type="PROSITE" id="PS00770">
    <property type="entry name" value="AA_TRANSFER_CLASS_4"/>
    <property type="match status" value="1"/>
</dbReference>
<evidence type="ECO:0000256" key="6">
    <source>
        <dbReference type="ARBA" id="ARBA00022898"/>
    </source>
</evidence>
<gene>
    <name evidence="11" type="ORF">FGO68_gene9122</name>
</gene>
<dbReference type="InterPro" id="IPR001544">
    <property type="entry name" value="Aminotrans_IV"/>
</dbReference>
<dbReference type="InterPro" id="IPR033939">
    <property type="entry name" value="BCAT_family"/>
</dbReference>
<dbReference type="InterPro" id="IPR043132">
    <property type="entry name" value="BCAT-like_C"/>
</dbReference>
<dbReference type="SUPFAM" id="SSF56752">
    <property type="entry name" value="D-aminoacid aminotransferase-like PLP-dependent enzymes"/>
    <property type="match status" value="1"/>
</dbReference>
<comment type="catalytic activity">
    <reaction evidence="10">
        <text>L-valine + 2-oxoglutarate = 3-methyl-2-oxobutanoate + L-glutamate</text>
        <dbReference type="Rhea" id="RHEA:24813"/>
        <dbReference type="ChEBI" id="CHEBI:11851"/>
        <dbReference type="ChEBI" id="CHEBI:16810"/>
        <dbReference type="ChEBI" id="CHEBI:29985"/>
        <dbReference type="ChEBI" id="CHEBI:57762"/>
        <dbReference type="EC" id="2.6.1.42"/>
    </reaction>
</comment>
<dbReference type="EC" id="2.6.1.42" evidence="10"/>
<keyword evidence="3 10" id="KW-0032">Aminotransferase</keyword>
<accession>A0A8J8SV99</accession>
<dbReference type="Gene3D" id="3.20.10.10">
    <property type="entry name" value="D-amino Acid Aminotransferase, subunit A, domain 2"/>
    <property type="match status" value="1"/>
</dbReference>
<comment type="catalytic activity">
    <reaction evidence="10">
        <text>L-leucine + 2-oxoglutarate = 4-methyl-2-oxopentanoate + L-glutamate</text>
        <dbReference type="Rhea" id="RHEA:18321"/>
        <dbReference type="ChEBI" id="CHEBI:16810"/>
        <dbReference type="ChEBI" id="CHEBI:17865"/>
        <dbReference type="ChEBI" id="CHEBI:29985"/>
        <dbReference type="ChEBI" id="CHEBI:57427"/>
        <dbReference type="EC" id="2.6.1.42"/>
    </reaction>
</comment>
<evidence type="ECO:0000256" key="10">
    <source>
        <dbReference type="RuleBase" id="RU004517"/>
    </source>
</evidence>
<keyword evidence="5 10" id="KW-0808">Transferase</keyword>
<dbReference type="PANTHER" id="PTHR11825:SF44">
    <property type="entry name" value="BRANCHED-CHAIN-AMINO-ACID AMINOTRANSFERASE"/>
    <property type="match status" value="1"/>
</dbReference>
<dbReference type="Pfam" id="PF01063">
    <property type="entry name" value="Aminotran_4"/>
    <property type="match status" value="1"/>
</dbReference>
<dbReference type="InterPro" id="IPR036038">
    <property type="entry name" value="Aminotransferase-like"/>
</dbReference>
<dbReference type="CDD" id="cd01557">
    <property type="entry name" value="BCAT_beta_family"/>
    <property type="match status" value="1"/>
</dbReference>
<dbReference type="AlphaFoldDB" id="A0A8J8SV99"/>
<comment type="catalytic activity">
    <reaction evidence="10">
        <text>L-isoleucine + 2-oxoglutarate = (S)-3-methyl-2-oxopentanoate + L-glutamate</text>
        <dbReference type="Rhea" id="RHEA:24801"/>
        <dbReference type="ChEBI" id="CHEBI:16810"/>
        <dbReference type="ChEBI" id="CHEBI:29985"/>
        <dbReference type="ChEBI" id="CHEBI:35146"/>
        <dbReference type="ChEBI" id="CHEBI:58045"/>
        <dbReference type="EC" id="2.6.1.42"/>
    </reaction>
</comment>
<dbReference type="Gene3D" id="3.30.470.10">
    <property type="match status" value="1"/>
</dbReference>
<dbReference type="InterPro" id="IPR005786">
    <property type="entry name" value="B_amino_transII"/>
</dbReference>
<dbReference type="NCBIfam" id="TIGR01123">
    <property type="entry name" value="ilvE_II"/>
    <property type="match status" value="1"/>
</dbReference>
<evidence type="ECO:0000256" key="9">
    <source>
        <dbReference type="RuleBase" id="RU004516"/>
    </source>
</evidence>
<keyword evidence="7 10" id="KW-0100">Branched-chain amino acid biosynthesis</keyword>
<sequence>MNFMINIFEFRVIKQLKISQIVHFRFIYGIFFQRKIVNDMIFVSFQIFINCHQNIQTCSKTEFQNINFVIIYQIQSIFDKHMFCFLKRSVMRMVVFVQIIDKQSLTTIICGLYFSFQTIFLQNYSKIFIFRKLCQICRTSQKILEMIIQKTENSRISTFDPNNFSFGNTFIDHMIICEYENGKWGDVKLVPYGPLMFTPAMMGVNYGQACFEGMKAYKDKDGQVFLFRPEKNFERINKSAKRLAMPEVTEEMFLDGLKALVDIDRDWIPYGEGMSLYIRPLIFATEEALKARVSNKYMFAIVATPAKSYYTAPVSVKISDHYSRAASGGVGSAKAAGNYAASFYPTQLAIEEGYEQIIWTDDSTHEYFEESGTMNVFVRINDTIYTPPTSEKILDGVTRDSFIQLAKKRGIDVRIEPIKVKDVIEAQKNGTLKEVWGVGTAVVTTVFEALGYQGEKLALPKLSNEESFAELLKNDLVSLQNNLSEDPFGWRVLVDHVLETVQFSTQIYTKPGFTGFFRLYTFNIPGRFHQVCPAVSISTQFCNRMLVWFRSFTG</sequence>
<keyword evidence="6 9" id="KW-0663">Pyridoxal phosphate</keyword>
<proteinExistence type="inferred from homology"/>
<evidence type="ECO:0000313" key="11">
    <source>
        <dbReference type="EMBL" id="TNV71688.1"/>
    </source>
</evidence>
<dbReference type="GO" id="GO:0004084">
    <property type="term" value="F:branched-chain-amino-acid transaminase activity"/>
    <property type="evidence" value="ECO:0007669"/>
    <property type="project" value="UniProtKB-EC"/>
</dbReference>
<comment type="similarity">
    <text evidence="2 8">Belongs to the class-IV pyridoxal-phosphate-dependent aminotransferase family.</text>
</comment>
<dbReference type="EMBL" id="RRYP01029738">
    <property type="protein sequence ID" value="TNV71688.1"/>
    <property type="molecule type" value="Genomic_DNA"/>
</dbReference>
<dbReference type="NCBIfam" id="NF009897">
    <property type="entry name" value="PRK13357.1"/>
    <property type="match status" value="1"/>
</dbReference>
<evidence type="ECO:0000256" key="5">
    <source>
        <dbReference type="ARBA" id="ARBA00022679"/>
    </source>
</evidence>
<dbReference type="InterPro" id="IPR018300">
    <property type="entry name" value="Aminotrans_IV_CS"/>
</dbReference>
<evidence type="ECO:0000256" key="3">
    <source>
        <dbReference type="ARBA" id="ARBA00022576"/>
    </source>
</evidence>
<name>A0A8J8SV99_HALGN</name>
<evidence type="ECO:0000256" key="2">
    <source>
        <dbReference type="ARBA" id="ARBA00009320"/>
    </source>
</evidence>
<reference evidence="11" key="1">
    <citation type="submission" date="2019-06" db="EMBL/GenBank/DDBJ databases">
        <authorList>
            <person name="Zheng W."/>
        </authorList>
    </citation>
    <scope>NUCLEOTIDE SEQUENCE</scope>
    <source>
        <strain evidence="11">QDHG01</strain>
    </source>
</reference>
<evidence type="ECO:0000256" key="7">
    <source>
        <dbReference type="ARBA" id="ARBA00023304"/>
    </source>
</evidence>
<comment type="caution">
    <text evidence="11">The sequence shown here is derived from an EMBL/GenBank/DDBJ whole genome shotgun (WGS) entry which is preliminary data.</text>
</comment>
<evidence type="ECO:0000256" key="8">
    <source>
        <dbReference type="RuleBase" id="RU004106"/>
    </source>
</evidence>
<evidence type="ECO:0000256" key="1">
    <source>
        <dbReference type="ARBA" id="ARBA00001933"/>
    </source>
</evidence>
<evidence type="ECO:0000256" key="4">
    <source>
        <dbReference type="ARBA" id="ARBA00022605"/>
    </source>
</evidence>
<keyword evidence="4 10" id="KW-0028">Amino-acid biosynthesis</keyword>
<protein>
    <recommendedName>
        <fullName evidence="10">Branched-chain-amino-acid aminotransferase</fullName>
        <ecNumber evidence="10">2.6.1.42</ecNumber>
    </recommendedName>
</protein>
<dbReference type="InterPro" id="IPR043131">
    <property type="entry name" value="BCAT-like_N"/>
</dbReference>
<dbReference type="GO" id="GO:0008652">
    <property type="term" value="P:amino acid biosynthetic process"/>
    <property type="evidence" value="ECO:0007669"/>
    <property type="project" value="UniProtKB-KW"/>
</dbReference>
<evidence type="ECO:0000313" key="12">
    <source>
        <dbReference type="Proteomes" id="UP000785679"/>
    </source>
</evidence>
<organism evidence="11 12">
    <name type="scientific">Halteria grandinella</name>
    <dbReference type="NCBI Taxonomy" id="5974"/>
    <lineage>
        <taxon>Eukaryota</taxon>
        <taxon>Sar</taxon>
        <taxon>Alveolata</taxon>
        <taxon>Ciliophora</taxon>
        <taxon>Intramacronucleata</taxon>
        <taxon>Spirotrichea</taxon>
        <taxon>Stichotrichia</taxon>
        <taxon>Sporadotrichida</taxon>
        <taxon>Halteriidae</taxon>
        <taxon>Halteria</taxon>
    </lineage>
</organism>
<comment type="cofactor">
    <cofactor evidence="1 9">
        <name>pyridoxal 5'-phosphate</name>
        <dbReference type="ChEBI" id="CHEBI:597326"/>
    </cofactor>
</comment>
<dbReference type="OrthoDB" id="1732691at2759"/>